<sequence>MATTIPSSSASARDNDSKRTSLPPRRGQIKALILKSTVRSASKVGKLLGIYRTNDAAINSSSRGSAPGSTY</sequence>
<dbReference type="EMBL" id="JAXIOK010000001">
    <property type="protein sequence ID" value="KAK4779489.1"/>
    <property type="molecule type" value="Genomic_DNA"/>
</dbReference>
<protein>
    <submittedName>
        <fullName evidence="2">Uncharacterized protein</fullName>
    </submittedName>
</protein>
<proteinExistence type="predicted"/>
<feature type="region of interest" description="Disordered" evidence="1">
    <location>
        <begin position="1"/>
        <end position="28"/>
    </location>
</feature>
<evidence type="ECO:0000313" key="3">
    <source>
        <dbReference type="Proteomes" id="UP001345219"/>
    </source>
</evidence>
<reference evidence="2 3" key="1">
    <citation type="journal article" date="2023" name="Hortic Res">
        <title>Pangenome of water caltrop reveals structural variations and asymmetric subgenome divergence after allopolyploidization.</title>
        <authorList>
            <person name="Zhang X."/>
            <person name="Chen Y."/>
            <person name="Wang L."/>
            <person name="Yuan Y."/>
            <person name="Fang M."/>
            <person name="Shi L."/>
            <person name="Lu R."/>
            <person name="Comes H.P."/>
            <person name="Ma Y."/>
            <person name="Chen Y."/>
            <person name="Huang G."/>
            <person name="Zhou Y."/>
            <person name="Zheng Z."/>
            <person name="Qiu Y."/>
        </authorList>
    </citation>
    <scope>NUCLEOTIDE SEQUENCE [LARGE SCALE GENOMIC DNA]</scope>
    <source>
        <tissue evidence="2">Roots</tissue>
    </source>
</reference>
<dbReference type="AlphaFoldDB" id="A0AAN7L8E6"/>
<gene>
    <name evidence="2" type="ORF">SAY87_015595</name>
</gene>
<dbReference type="Proteomes" id="UP001345219">
    <property type="component" value="Chromosome 13"/>
</dbReference>
<accession>A0AAN7L8E6</accession>
<organism evidence="2 3">
    <name type="scientific">Trapa incisa</name>
    <dbReference type="NCBI Taxonomy" id="236973"/>
    <lineage>
        <taxon>Eukaryota</taxon>
        <taxon>Viridiplantae</taxon>
        <taxon>Streptophyta</taxon>
        <taxon>Embryophyta</taxon>
        <taxon>Tracheophyta</taxon>
        <taxon>Spermatophyta</taxon>
        <taxon>Magnoliopsida</taxon>
        <taxon>eudicotyledons</taxon>
        <taxon>Gunneridae</taxon>
        <taxon>Pentapetalae</taxon>
        <taxon>rosids</taxon>
        <taxon>malvids</taxon>
        <taxon>Myrtales</taxon>
        <taxon>Lythraceae</taxon>
        <taxon>Trapa</taxon>
    </lineage>
</organism>
<keyword evidence="3" id="KW-1185">Reference proteome</keyword>
<name>A0AAN7L8E6_9MYRT</name>
<evidence type="ECO:0000313" key="2">
    <source>
        <dbReference type="EMBL" id="KAK4779489.1"/>
    </source>
</evidence>
<comment type="caution">
    <text evidence="2">The sequence shown here is derived from an EMBL/GenBank/DDBJ whole genome shotgun (WGS) entry which is preliminary data.</text>
</comment>
<feature type="compositionally biased region" description="Polar residues" evidence="1">
    <location>
        <begin position="1"/>
        <end position="12"/>
    </location>
</feature>
<evidence type="ECO:0000256" key="1">
    <source>
        <dbReference type="SAM" id="MobiDB-lite"/>
    </source>
</evidence>